<dbReference type="EMBL" id="JAGEPF010000016">
    <property type="protein sequence ID" value="MBO2461195.1"/>
    <property type="molecule type" value="Genomic_DNA"/>
</dbReference>
<dbReference type="RefSeq" id="WP_208244556.1">
    <property type="nucleotide sequence ID" value="NZ_JAGEPF010000016.1"/>
</dbReference>
<dbReference type="Proteomes" id="UP000680206">
    <property type="component" value="Unassembled WGS sequence"/>
</dbReference>
<keyword evidence="2" id="KW-1185">Reference proteome</keyword>
<proteinExistence type="predicted"/>
<organism evidence="1 2">
    <name type="scientific">Actinomadura violacea</name>
    <dbReference type="NCBI Taxonomy" id="2819934"/>
    <lineage>
        <taxon>Bacteria</taxon>
        <taxon>Bacillati</taxon>
        <taxon>Actinomycetota</taxon>
        <taxon>Actinomycetes</taxon>
        <taxon>Streptosporangiales</taxon>
        <taxon>Thermomonosporaceae</taxon>
        <taxon>Actinomadura</taxon>
    </lineage>
</organism>
<comment type="caution">
    <text evidence="1">The sequence shown here is derived from an EMBL/GenBank/DDBJ whole genome shotgun (WGS) entry which is preliminary data.</text>
</comment>
<reference evidence="1 2" key="1">
    <citation type="submission" date="2021-03" db="EMBL/GenBank/DDBJ databases">
        <title>Actinomadura violae sp. nov., isolated from lichen in Thailand.</title>
        <authorList>
            <person name="Kanchanasin P."/>
            <person name="Saeng-In P."/>
            <person name="Phongsopitanun W."/>
            <person name="Yuki M."/>
            <person name="Kudo T."/>
            <person name="Ohkuma M."/>
            <person name="Tanasupawat S."/>
        </authorList>
    </citation>
    <scope>NUCLEOTIDE SEQUENCE [LARGE SCALE GENOMIC DNA]</scope>
    <source>
        <strain evidence="1 2">LCR2-06</strain>
    </source>
</reference>
<evidence type="ECO:0000313" key="2">
    <source>
        <dbReference type="Proteomes" id="UP000680206"/>
    </source>
</evidence>
<sequence>MSLIARWYGHGLADGIALDTTTAGPGDTHFDTATAGAAHVDASGLHPPRIRLDQQPSGPAQLVWSSATIGTLDAYAIRTYLEMNAWPSAGAPLCQAYGSGNTALRWRVDITLAGILRLRDASNTIIATATTALPAGEELRPEIVVDGTDAQVTVHAGDDESEPLVSLAGTVGATIDAIRFGSPNTAPTWPTLHYGALAVANTATPIGARSHAASGMWAVDASLTADPHARHHATGTWDAEAEMQAAPRTRRRAAANWAIEAALTIDTGISPLYVQAGGEWRPADVREMTGGAWRLA</sequence>
<gene>
    <name evidence="1" type="ORF">J4709_26785</name>
</gene>
<accession>A0ABS3RWR3</accession>
<name>A0ABS3RWR3_9ACTN</name>
<evidence type="ECO:0000313" key="1">
    <source>
        <dbReference type="EMBL" id="MBO2461195.1"/>
    </source>
</evidence>
<protein>
    <submittedName>
        <fullName evidence="1">Uncharacterized protein</fullName>
    </submittedName>
</protein>